<gene>
    <name evidence="1" type="ORF">CROQUDRAFT_85880</name>
</gene>
<organism evidence="1 2">
    <name type="scientific">Cronartium quercuum f. sp. fusiforme G11</name>
    <dbReference type="NCBI Taxonomy" id="708437"/>
    <lineage>
        <taxon>Eukaryota</taxon>
        <taxon>Fungi</taxon>
        <taxon>Dikarya</taxon>
        <taxon>Basidiomycota</taxon>
        <taxon>Pucciniomycotina</taxon>
        <taxon>Pucciniomycetes</taxon>
        <taxon>Pucciniales</taxon>
        <taxon>Coleosporiaceae</taxon>
        <taxon>Cronartium</taxon>
    </lineage>
</organism>
<reference evidence="1" key="1">
    <citation type="submission" date="2013-11" db="EMBL/GenBank/DDBJ databases">
        <title>Genome sequence of the fusiform rust pathogen reveals effectors for host alternation and coevolution with pine.</title>
        <authorList>
            <consortium name="DOE Joint Genome Institute"/>
            <person name="Smith K."/>
            <person name="Pendleton A."/>
            <person name="Kubisiak T."/>
            <person name="Anderson C."/>
            <person name="Salamov A."/>
            <person name="Aerts A."/>
            <person name="Riley R."/>
            <person name="Clum A."/>
            <person name="Lindquist E."/>
            <person name="Ence D."/>
            <person name="Campbell M."/>
            <person name="Kronenberg Z."/>
            <person name="Feau N."/>
            <person name="Dhillon B."/>
            <person name="Hamelin R."/>
            <person name="Burleigh J."/>
            <person name="Smith J."/>
            <person name="Yandell M."/>
            <person name="Nelson C."/>
            <person name="Grigoriev I."/>
            <person name="Davis J."/>
        </authorList>
    </citation>
    <scope>NUCLEOTIDE SEQUENCE</scope>
    <source>
        <strain evidence="1">G11</strain>
    </source>
</reference>
<evidence type="ECO:0000313" key="2">
    <source>
        <dbReference type="Proteomes" id="UP000886653"/>
    </source>
</evidence>
<sequence>MDRHSGNFNLTPCPNQAQQLLRAVTYTKRQQFGKLRRTEDTLVYNIFVLASFRIRPVTMTVPDGLKPISSHLSLSAGDVNRLNPTTQQPSRSGRFEGVLPALTSPPRWRPSFRYHSQHAPSTQLPAYHGTPISRLLPGRAELVKGGPSKPFWDRFQPTNSFEIEAGGEGYRACLMLGNGLLLSSAQIRLVQNQTLVNVFLHTTIRPDLDFLSNLSRTDMPIRTGPVWDVNVLSCSW</sequence>
<keyword evidence="2" id="KW-1185">Reference proteome</keyword>
<evidence type="ECO:0000313" key="1">
    <source>
        <dbReference type="EMBL" id="KAG0152150.1"/>
    </source>
</evidence>
<protein>
    <submittedName>
        <fullName evidence="1">Uncharacterized protein</fullName>
    </submittedName>
</protein>
<dbReference type="AlphaFoldDB" id="A0A9P6NZB4"/>
<dbReference type="EMBL" id="MU167209">
    <property type="protein sequence ID" value="KAG0152150.1"/>
    <property type="molecule type" value="Genomic_DNA"/>
</dbReference>
<accession>A0A9P6NZB4</accession>
<dbReference type="Proteomes" id="UP000886653">
    <property type="component" value="Unassembled WGS sequence"/>
</dbReference>
<name>A0A9P6NZB4_9BASI</name>
<comment type="caution">
    <text evidence="1">The sequence shown here is derived from an EMBL/GenBank/DDBJ whole genome shotgun (WGS) entry which is preliminary data.</text>
</comment>
<proteinExistence type="predicted"/>